<dbReference type="SUPFAM" id="SSF117281">
    <property type="entry name" value="Kelch motif"/>
    <property type="match status" value="1"/>
</dbReference>
<keyword evidence="1" id="KW-0472">Membrane</keyword>
<dbReference type="InterPro" id="IPR015915">
    <property type="entry name" value="Kelch-typ_b-propeller"/>
</dbReference>
<evidence type="ECO:0000313" key="3">
    <source>
        <dbReference type="Proteomes" id="UP000439903"/>
    </source>
</evidence>
<dbReference type="AlphaFoldDB" id="A0A8H4ETA6"/>
<feature type="transmembrane region" description="Helical" evidence="1">
    <location>
        <begin position="115"/>
        <end position="132"/>
    </location>
</feature>
<dbReference type="EMBL" id="WTPW01000090">
    <property type="protein sequence ID" value="KAF0549479.1"/>
    <property type="molecule type" value="Genomic_DNA"/>
</dbReference>
<name>A0A8H4ETA6_GIGMA</name>
<accession>A0A8H4ETA6</accession>
<sequence length="138" mass="15876">MSSVYKFDSKTLQWTIPAINNFNSSFTSHNTIQAIIDNNGKIFIFGGYDYINPTMTPIYNVYNNMNNLLSPLCLGQHQLNLSLPLATTHILLYYCQMALLFILAGVVVQIQAQVILIWFKYGIIILLFYESYNVQIFF</sequence>
<dbReference type="Gene3D" id="2.120.10.80">
    <property type="entry name" value="Kelch-type beta propeller"/>
    <property type="match status" value="1"/>
</dbReference>
<reference evidence="2 3" key="1">
    <citation type="journal article" date="2019" name="Environ. Microbiol.">
        <title>At the nexus of three kingdoms: the genome of the mycorrhizal fungus Gigaspora margarita provides insights into plant, endobacterial and fungal interactions.</title>
        <authorList>
            <person name="Venice F."/>
            <person name="Ghignone S."/>
            <person name="Salvioli di Fossalunga A."/>
            <person name="Amselem J."/>
            <person name="Novero M."/>
            <person name="Xianan X."/>
            <person name="Sedzielewska Toro K."/>
            <person name="Morin E."/>
            <person name="Lipzen A."/>
            <person name="Grigoriev I.V."/>
            <person name="Henrissat B."/>
            <person name="Martin F.M."/>
            <person name="Bonfante P."/>
        </authorList>
    </citation>
    <scope>NUCLEOTIDE SEQUENCE [LARGE SCALE GENOMIC DNA]</scope>
    <source>
        <strain evidence="2 3">BEG34</strain>
    </source>
</reference>
<evidence type="ECO:0000256" key="1">
    <source>
        <dbReference type="SAM" id="Phobius"/>
    </source>
</evidence>
<dbReference type="OrthoDB" id="432528at2759"/>
<comment type="caution">
    <text evidence="2">The sequence shown here is derived from an EMBL/GenBank/DDBJ whole genome shotgun (WGS) entry which is preliminary data.</text>
</comment>
<evidence type="ECO:0000313" key="2">
    <source>
        <dbReference type="EMBL" id="KAF0549479.1"/>
    </source>
</evidence>
<proteinExistence type="predicted"/>
<keyword evidence="1" id="KW-0812">Transmembrane</keyword>
<keyword evidence="3" id="KW-1185">Reference proteome</keyword>
<dbReference type="Proteomes" id="UP000439903">
    <property type="component" value="Unassembled WGS sequence"/>
</dbReference>
<gene>
    <name evidence="2" type="ORF">F8M41_025213</name>
</gene>
<feature type="transmembrane region" description="Helical" evidence="1">
    <location>
        <begin position="90"/>
        <end position="108"/>
    </location>
</feature>
<keyword evidence="1" id="KW-1133">Transmembrane helix</keyword>
<organism evidence="2 3">
    <name type="scientific">Gigaspora margarita</name>
    <dbReference type="NCBI Taxonomy" id="4874"/>
    <lineage>
        <taxon>Eukaryota</taxon>
        <taxon>Fungi</taxon>
        <taxon>Fungi incertae sedis</taxon>
        <taxon>Mucoromycota</taxon>
        <taxon>Glomeromycotina</taxon>
        <taxon>Glomeromycetes</taxon>
        <taxon>Diversisporales</taxon>
        <taxon>Gigasporaceae</taxon>
        <taxon>Gigaspora</taxon>
    </lineage>
</organism>
<protein>
    <submittedName>
        <fullName evidence="2">Uncharacterized protein</fullName>
    </submittedName>
</protein>